<keyword evidence="1" id="KW-0378">Hydrolase</keyword>
<evidence type="ECO:0000256" key="7">
    <source>
        <dbReference type="ARBA" id="ARBA00048062"/>
    </source>
</evidence>
<evidence type="ECO:0000256" key="5">
    <source>
        <dbReference type="ARBA" id="ARBA00038894"/>
    </source>
</evidence>
<evidence type="ECO:0000259" key="8">
    <source>
        <dbReference type="Pfam" id="PF03061"/>
    </source>
</evidence>
<accession>A0ABU0CP73</accession>
<comment type="similarity">
    <text evidence="4">Belongs to the YigI thioesterase family.</text>
</comment>
<dbReference type="CDD" id="cd03443">
    <property type="entry name" value="PaaI_thioesterase"/>
    <property type="match status" value="1"/>
</dbReference>
<evidence type="ECO:0000256" key="2">
    <source>
        <dbReference type="ARBA" id="ARBA00035880"/>
    </source>
</evidence>
<proteinExistence type="inferred from homology"/>
<dbReference type="InterPro" id="IPR006683">
    <property type="entry name" value="Thioestr_dom"/>
</dbReference>
<feature type="domain" description="Thioesterase" evidence="8">
    <location>
        <begin position="50"/>
        <end position="118"/>
    </location>
</feature>
<dbReference type="PANTHER" id="PTHR43240:SF20">
    <property type="entry name" value="MEDIUM_LONG-CHAIN ACYL-COA THIOESTERASE YIGI"/>
    <property type="match status" value="1"/>
</dbReference>
<evidence type="ECO:0000313" key="9">
    <source>
        <dbReference type="EMBL" id="MDQ0338214.1"/>
    </source>
</evidence>
<comment type="catalytic activity">
    <reaction evidence="7">
        <text>a medium-chain fatty acyl-CoA + H2O = a medium-chain fatty acid + CoA + H(+)</text>
        <dbReference type="Rhea" id="RHEA:68184"/>
        <dbReference type="ChEBI" id="CHEBI:15377"/>
        <dbReference type="ChEBI" id="CHEBI:15378"/>
        <dbReference type="ChEBI" id="CHEBI:57287"/>
        <dbReference type="ChEBI" id="CHEBI:59558"/>
        <dbReference type="ChEBI" id="CHEBI:90546"/>
    </reaction>
</comment>
<sequence>MMERNELFSIGQQALAAQSFSRLLGTKLVVFQPGEAVLEIPVQENLLQQNGFVHGGVLSYTADNALTFAGGSVLGTNVLTSEYKINYLRPAIGEKLVARATVVYAGKRQAVCRCDVLVVKDSEEETLCATAQGTIVKMSSEIPETGR</sequence>
<dbReference type="SUPFAM" id="SSF54637">
    <property type="entry name" value="Thioesterase/thiol ester dehydrase-isomerase"/>
    <property type="match status" value="1"/>
</dbReference>
<reference evidence="9 10" key="1">
    <citation type="submission" date="2023-07" db="EMBL/GenBank/DDBJ databases">
        <title>Genomic Encyclopedia of Type Strains, Phase IV (KMG-IV): sequencing the most valuable type-strain genomes for metagenomic binning, comparative biology and taxonomic classification.</title>
        <authorList>
            <person name="Goeker M."/>
        </authorList>
    </citation>
    <scope>NUCLEOTIDE SEQUENCE [LARGE SCALE GENOMIC DNA]</scope>
    <source>
        <strain evidence="9 10">DSM 17740</strain>
    </source>
</reference>
<gene>
    <name evidence="9" type="ORF">J2S00_000998</name>
</gene>
<dbReference type="PANTHER" id="PTHR43240">
    <property type="entry name" value="1,4-DIHYDROXY-2-NAPHTHOYL-COA THIOESTERASE 1"/>
    <property type="match status" value="1"/>
</dbReference>
<organism evidence="9 10">
    <name type="scientific">Caldalkalibacillus uzonensis</name>
    <dbReference type="NCBI Taxonomy" id="353224"/>
    <lineage>
        <taxon>Bacteria</taxon>
        <taxon>Bacillati</taxon>
        <taxon>Bacillota</taxon>
        <taxon>Bacilli</taxon>
        <taxon>Bacillales</taxon>
        <taxon>Bacillaceae</taxon>
        <taxon>Caldalkalibacillus</taxon>
    </lineage>
</organism>
<keyword evidence="10" id="KW-1185">Reference proteome</keyword>
<dbReference type="NCBIfam" id="TIGR00369">
    <property type="entry name" value="unchar_dom_1"/>
    <property type="match status" value="1"/>
</dbReference>
<name>A0ABU0CP73_9BACI</name>
<comment type="catalytic activity">
    <reaction evidence="3">
        <text>a long-chain fatty acyl-CoA + H2O = a long-chain fatty acid + CoA + H(+)</text>
        <dbReference type="Rhea" id="RHEA:67680"/>
        <dbReference type="ChEBI" id="CHEBI:15377"/>
        <dbReference type="ChEBI" id="CHEBI:15378"/>
        <dbReference type="ChEBI" id="CHEBI:57287"/>
        <dbReference type="ChEBI" id="CHEBI:57560"/>
        <dbReference type="ChEBI" id="CHEBI:83139"/>
    </reaction>
</comment>
<dbReference type="InterPro" id="IPR029069">
    <property type="entry name" value="HotDog_dom_sf"/>
</dbReference>
<comment type="caution">
    <text evidence="9">The sequence shown here is derived from an EMBL/GenBank/DDBJ whole genome shotgun (WGS) entry which is preliminary data.</text>
</comment>
<evidence type="ECO:0000313" key="10">
    <source>
        <dbReference type="Proteomes" id="UP001232445"/>
    </source>
</evidence>
<evidence type="ECO:0000256" key="4">
    <source>
        <dbReference type="ARBA" id="ARBA00038381"/>
    </source>
</evidence>
<evidence type="ECO:0000256" key="1">
    <source>
        <dbReference type="ARBA" id="ARBA00022801"/>
    </source>
</evidence>
<dbReference type="InterPro" id="IPR003736">
    <property type="entry name" value="PAAI_dom"/>
</dbReference>
<dbReference type="EC" id="3.1.2.20" evidence="5"/>
<dbReference type="Pfam" id="PF03061">
    <property type="entry name" value="4HBT"/>
    <property type="match status" value="1"/>
</dbReference>
<comment type="catalytic activity">
    <reaction evidence="2">
        <text>a fatty acyl-CoA + H2O = a fatty acid + CoA + H(+)</text>
        <dbReference type="Rhea" id="RHEA:16781"/>
        <dbReference type="ChEBI" id="CHEBI:15377"/>
        <dbReference type="ChEBI" id="CHEBI:15378"/>
        <dbReference type="ChEBI" id="CHEBI:28868"/>
        <dbReference type="ChEBI" id="CHEBI:57287"/>
        <dbReference type="ChEBI" id="CHEBI:77636"/>
        <dbReference type="EC" id="3.1.2.20"/>
    </reaction>
</comment>
<dbReference type="Gene3D" id="3.10.129.10">
    <property type="entry name" value="Hotdog Thioesterase"/>
    <property type="match status" value="1"/>
</dbReference>
<evidence type="ECO:0000256" key="3">
    <source>
        <dbReference type="ARBA" id="ARBA00036002"/>
    </source>
</evidence>
<evidence type="ECO:0000256" key="6">
    <source>
        <dbReference type="ARBA" id="ARBA00040062"/>
    </source>
</evidence>
<dbReference type="EMBL" id="JAUSUQ010000003">
    <property type="protein sequence ID" value="MDQ0338214.1"/>
    <property type="molecule type" value="Genomic_DNA"/>
</dbReference>
<protein>
    <recommendedName>
        <fullName evidence="6">Medium/long-chain acyl-CoA thioesterase YigI</fullName>
        <ecNumber evidence="5">3.1.2.20</ecNumber>
    </recommendedName>
</protein>
<dbReference type="Proteomes" id="UP001232445">
    <property type="component" value="Unassembled WGS sequence"/>
</dbReference>